<protein>
    <recommendedName>
        <fullName evidence="7">Protein MgtC</fullName>
    </recommendedName>
</protein>
<evidence type="ECO:0000256" key="5">
    <source>
        <dbReference type="ARBA" id="ARBA00022989"/>
    </source>
</evidence>
<evidence type="ECO:0000259" key="8">
    <source>
        <dbReference type="Pfam" id="PF02308"/>
    </source>
</evidence>
<keyword evidence="5 7" id="KW-1133">Transmembrane helix</keyword>
<dbReference type="RefSeq" id="WP_096752208.1">
    <property type="nucleotide sequence ID" value="NZ_CADEPO010000007.1"/>
</dbReference>
<evidence type="ECO:0000256" key="4">
    <source>
        <dbReference type="ARBA" id="ARBA00022692"/>
    </source>
</evidence>
<feature type="transmembrane region" description="Helical" evidence="7">
    <location>
        <begin position="42"/>
        <end position="61"/>
    </location>
</feature>
<evidence type="ECO:0000256" key="6">
    <source>
        <dbReference type="ARBA" id="ARBA00023136"/>
    </source>
</evidence>
<gene>
    <name evidence="9" type="ORF">CRM94_02970</name>
</gene>
<name>A0A2A7SBW9_BURGA</name>
<comment type="caution">
    <text evidence="9">The sequence shown here is derived from an EMBL/GenBank/DDBJ whole genome shotgun (WGS) entry which is preliminary data.</text>
</comment>
<evidence type="ECO:0000256" key="7">
    <source>
        <dbReference type="RuleBase" id="RU365041"/>
    </source>
</evidence>
<dbReference type="PANTHER" id="PTHR33778">
    <property type="entry name" value="PROTEIN MGTC"/>
    <property type="match status" value="1"/>
</dbReference>
<comment type="subcellular location">
    <subcellularLocation>
        <location evidence="7">Cell inner membrane</location>
        <topology evidence="7">Multi-pass membrane protein</topology>
    </subcellularLocation>
    <subcellularLocation>
        <location evidence="1">Cell membrane</location>
        <topology evidence="1">Multi-pass membrane protein</topology>
    </subcellularLocation>
</comment>
<organism evidence="9 10">
    <name type="scientific">Burkholderia gladioli</name>
    <name type="common">Pseudomonas marginata</name>
    <name type="synonym">Phytomonas marginata</name>
    <dbReference type="NCBI Taxonomy" id="28095"/>
    <lineage>
        <taxon>Bacteria</taxon>
        <taxon>Pseudomonadati</taxon>
        <taxon>Pseudomonadota</taxon>
        <taxon>Betaproteobacteria</taxon>
        <taxon>Burkholderiales</taxon>
        <taxon>Burkholderiaceae</taxon>
        <taxon>Burkholderia</taxon>
    </lineage>
</organism>
<dbReference type="GO" id="GO:0005886">
    <property type="term" value="C:plasma membrane"/>
    <property type="evidence" value="ECO:0007669"/>
    <property type="project" value="UniProtKB-SubCell"/>
</dbReference>
<dbReference type="AlphaFoldDB" id="A0A2A7SBW9"/>
<evidence type="ECO:0000313" key="10">
    <source>
        <dbReference type="Proteomes" id="UP000220629"/>
    </source>
</evidence>
<feature type="transmembrane region" description="Helical" evidence="7">
    <location>
        <begin position="76"/>
        <end position="96"/>
    </location>
</feature>
<dbReference type="EMBL" id="PDDY01000001">
    <property type="protein sequence ID" value="PEH41204.1"/>
    <property type="molecule type" value="Genomic_DNA"/>
</dbReference>
<feature type="transmembrane region" description="Helical" evidence="7">
    <location>
        <begin position="13"/>
        <end position="30"/>
    </location>
</feature>
<dbReference type="InterPro" id="IPR049177">
    <property type="entry name" value="MgtC_SapB_SrpB_YhiD_N"/>
</dbReference>
<dbReference type="PRINTS" id="PR01837">
    <property type="entry name" value="MGTCSAPBPROT"/>
</dbReference>
<sequence length="241" mass="25205">MQTMPLVLQPFDIAARIAVCLIAGAIIGLNRGESGKAAGLRTVMLVCLAACLAMLQVNLLLPQDGKGSQSFAVLDLMRLPLGILSGVGFIGAGAILRKDGLVTGLTTAATLWFVTVIGLCAGGGQLALAALGTVLGFGILTGMKALEQRLPHKRHAWLSVDEAAPAAQPEASARTAAMLERLDGLDCRIRRAGTQAQADSGALRRRFDLSWIAPAHDDPVEQAIDEFVRDSGGGASWSIRE</sequence>
<keyword evidence="6 7" id="KW-0472">Membrane</keyword>
<keyword evidence="4 7" id="KW-0812">Transmembrane</keyword>
<evidence type="ECO:0000256" key="3">
    <source>
        <dbReference type="ARBA" id="ARBA00022475"/>
    </source>
</evidence>
<feature type="domain" description="MgtC/SapB/SrpB/YhiD N-terminal" evidence="8">
    <location>
        <begin position="18"/>
        <end position="148"/>
    </location>
</feature>
<keyword evidence="3" id="KW-1003">Cell membrane</keyword>
<comment type="similarity">
    <text evidence="2 7">Belongs to the MgtC/SapB family.</text>
</comment>
<dbReference type="InterPro" id="IPR003416">
    <property type="entry name" value="MgtC/SapB/SrpB/YhiD_fam"/>
</dbReference>
<reference evidence="10" key="1">
    <citation type="submission" date="2017-09" db="EMBL/GenBank/DDBJ databases">
        <title>FDA dAtabase for Regulatory Grade micrObial Sequences (FDA-ARGOS): Supporting development and validation of Infectious Disease Dx tests.</title>
        <authorList>
            <person name="Minogue T."/>
            <person name="Wolcott M."/>
            <person name="Wasieloski L."/>
            <person name="Aguilar W."/>
            <person name="Moore D."/>
            <person name="Tallon L."/>
            <person name="Sadzewicz L."/>
            <person name="Ott S."/>
            <person name="Zhao X."/>
            <person name="Nagaraj S."/>
            <person name="Vavikolanu K."/>
            <person name="Aluvathingal J."/>
            <person name="Nadendla S."/>
            <person name="Sichtig H."/>
        </authorList>
    </citation>
    <scope>NUCLEOTIDE SEQUENCE [LARGE SCALE GENOMIC DNA]</scope>
    <source>
        <strain evidence="10">FDAARGOS_390</strain>
    </source>
</reference>
<evidence type="ECO:0000313" key="9">
    <source>
        <dbReference type="EMBL" id="PEH41204.1"/>
    </source>
</evidence>
<dbReference type="Proteomes" id="UP000220629">
    <property type="component" value="Unassembled WGS sequence"/>
</dbReference>
<evidence type="ECO:0000256" key="1">
    <source>
        <dbReference type="ARBA" id="ARBA00004651"/>
    </source>
</evidence>
<accession>A0A2A7SBW9</accession>
<keyword evidence="7" id="KW-0997">Cell inner membrane</keyword>
<dbReference type="Pfam" id="PF02308">
    <property type="entry name" value="MgtC"/>
    <property type="match status" value="1"/>
</dbReference>
<evidence type="ECO:0000256" key="2">
    <source>
        <dbReference type="ARBA" id="ARBA00009298"/>
    </source>
</evidence>
<proteinExistence type="inferred from homology"/>
<dbReference type="PANTHER" id="PTHR33778:SF1">
    <property type="entry name" value="MAGNESIUM TRANSPORTER YHID-RELATED"/>
    <property type="match status" value="1"/>
</dbReference>